<evidence type="ECO:0000256" key="1">
    <source>
        <dbReference type="ARBA" id="ARBA00010617"/>
    </source>
</evidence>
<comment type="similarity">
    <text evidence="1">Belongs to the cytochrome P450 family.</text>
</comment>
<dbReference type="GO" id="GO:0004497">
    <property type="term" value="F:monooxygenase activity"/>
    <property type="evidence" value="ECO:0007669"/>
    <property type="project" value="InterPro"/>
</dbReference>
<dbReference type="SUPFAM" id="SSF48264">
    <property type="entry name" value="Cytochrome P450"/>
    <property type="match status" value="1"/>
</dbReference>
<dbReference type="PANTHER" id="PTHR46696">
    <property type="entry name" value="P450, PUTATIVE (EUROFUNG)-RELATED"/>
    <property type="match status" value="1"/>
</dbReference>
<dbReference type="GO" id="GO:0016705">
    <property type="term" value="F:oxidoreductase activity, acting on paired donors, with incorporation or reduction of molecular oxygen"/>
    <property type="evidence" value="ECO:0007669"/>
    <property type="project" value="InterPro"/>
</dbReference>
<dbReference type="InterPro" id="IPR036396">
    <property type="entry name" value="Cyt_P450_sf"/>
</dbReference>
<dbReference type="GO" id="GO:0005506">
    <property type="term" value="F:iron ion binding"/>
    <property type="evidence" value="ECO:0007669"/>
    <property type="project" value="InterPro"/>
</dbReference>
<dbReference type="PRINTS" id="PR00359">
    <property type="entry name" value="BP450"/>
</dbReference>
<dbReference type="AlphaFoldDB" id="A0A6J7BMG8"/>
<protein>
    <submittedName>
        <fullName evidence="5">Unannotated protein</fullName>
    </submittedName>
</protein>
<evidence type="ECO:0000313" key="2">
    <source>
        <dbReference type="EMBL" id="CAB4364136.1"/>
    </source>
</evidence>
<sequence>MRNDIVEIKFEDMSRELRSMIVYESNGAMDVETPQALFDEILRTSPVVRWEMGVGFFKMEDIVAVARHRNIVSCDPNTGEAMGMGSAEPLIPLHIDGDIHKHYRKLLDPLFTPPKMKLLEPTIRATADQFIDGFIGAGQAEMYSAFCTPLPSTVFMQIFGLPLEDLDFLIEKKNRILKNEGTSFEEREAIGRVEGLEMRAHLRKRLQERLSTGLRHDDLLDTFIHFEVDGHQLNEDEIINIMHLFTIAGLDTVTSSLSCILAWFAKHPEERRRMIDHPELLPAAVEELMRYESPVPSGGHRTVTDDCEINGVPLRKGDVVYLCWASANVDPAAFESPHTVDLTREQNRHIAFASGLHRCLGSHLARIEIVAAIDQLHRRVSDYWVTPGAEVDYEFAGVRAANHLPLSFTAR</sequence>
<dbReference type="InterPro" id="IPR001128">
    <property type="entry name" value="Cyt_P450"/>
</dbReference>
<evidence type="ECO:0000313" key="4">
    <source>
        <dbReference type="EMBL" id="CAB4834755.1"/>
    </source>
</evidence>
<organism evidence="5">
    <name type="scientific">freshwater metagenome</name>
    <dbReference type="NCBI Taxonomy" id="449393"/>
    <lineage>
        <taxon>unclassified sequences</taxon>
        <taxon>metagenomes</taxon>
        <taxon>ecological metagenomes</taxon>
    </lineage>
</organism>
<dbReference type="EMBL" id="CAFBMT010000011">
    <property type="protein sequence ID" value="CAB4938958.1"/>
    <property type="molecule type" value="Genomic_DNA"/>
</dbReference>
<dbReference type="EMBL" id="CAESGF010000010">
    <property type="protein sequence ID" value="CAB4364136.1"/>
    <property type="molecule type" value="Genomic_DNA"/>
</dbReference>
<dbReference type="EMBL" id="CAFBOL010000001">
    <property type="protein sequence ID" value="CAB4970299.1"/>
    <property type="molecule type" value="Genomic_DNA"/>
</dbReference>
<dbReference type="EMBL" id="CAEZYF010000010">
    <property type="protein sequence ID" value="CAB4726629.1"/>
    <property type="molecule type" value="Genomic_DNA"/>
</dbReference>
<evidence type="ECO:0000313" key="7">
    <source>
        <dbReference type="EMBL" id="CAB4970299.1"/>
    </source>
</evidence>
<evidence type="ECO:0000313" key="5">
    <source>
        <dbReference type="EMBL" id="CAB4846866.1"/>
    </source>
</evidence>
<dbReference type="InterPro" id="IPR002397">
    <property type="entry name" value="Cyt_P450_B"/>
</dbReference>
<dbReference type="Gene3D" id="1.10.630.10">
    <property type="entry name" value="Cytochrome P450"/>
    <property type="match status" value="1"/>
</dbReference>
<dbReference type="PRINTS" id="PR00385">
    <property type="entry name" value="P450"/>
</dbReference>
<dbReference type="GO" id="GO:0020037">
    <property type="term" value="F:heme binding"/>
    <property type="evidence" value="ECO:0007669"/>
    <property type="project" value="InterPro"/>
</dbReference>
<proteinExistence type="inferred from homology"/>
<dbReference type="EMBL" id="CAFAAV010000271">
    <property type="protein sequence ID" value="CAB4834755.1"/>
    <property type="molecule type" value="Genomic_DNA"/>
</dbReference>
<name>A0A6J7BMG8_9ZZZZ</name>
<evidence type="ECO:0000313" key="6">
    <source>
        <dbReference type="EMBL" id="CAB4938958.1"/>
    </source>
</evidence>
<dbReference type="EMBL" id="CAFBIY010000012">
    <property type="protein sequence ID" value="CAB4846866.1"/>
    <property type="molecule type" value="Genomic_DNA"/>
</dbReference>
<dbReference type="PANTHER" id="PTHR46696:SF6">
    <property type="entry name" value="P450, PUTATIVE (EUROFUNG)-RELATED"/>
    <property type="match status" value="1"/>
</dbReference>
<evidence type="ECO:0000313" key="3">
    <source>
        <dbReference type="EMBL" id="CAB4726629.1"/>
    </source>
</evidence>
<dbReference type="Pfam" id="PF00067">
    <property type="entry name" value="p450"/>
    <property type="match status" value="1"/>
</dbReference>
<gene>
    <name evidence="3" type="ORF">UFOPK2656_01815</name>
    <name evidence="4" type="ORF">UFOPK3099_02593</name>
    <name evidence="5" type="ORF">UFOPK3267_00356</name>
    <name evidence="6" type="ORF">UFOPK3651_02010</name>
    <name evidence="7" type="ORF">UFOPK3931_00048</name>
    <name evidence="2" type="ORF">UFOPK4189_01903</name>
</gene>
<accession>A0A6J7BMG8</accession>
<reference evidence="5" key="1">
    <citation type="submission" date="2020-05" db="EMBL/GenBank/DDBJ databases">
        <authorList>
            <person name="Chiriac C."/>
            <person name="Salcher M."/>
            <person name="Ghai R."/>
            <person name="Kavagutti S V."/>
        </authorList>
    </citation>
    <scope>NUCLEOTIDE SEQUENCE</scope>
</reference>